<evidence type="ECO:0000256" key="1">
    <source>
        <dbReference type="SAM" id="Phobius"/>
    </source>
</evidence>
<dbReference type="EMBL" id="SODV01000001">
    <property type="protein sequence ID" value="TDX01402.1"/>
    <property type="molecule type" value="Genomic_DNA"/>
</dbReference>
<feature type="transmembrane region" description="Helical" evidence="1">
    <location>
        <begin position="43"/>
        <end position="61"/>
    </location>
</feature>
<evidence type="ECO:0000313" key="2">
    <source>
        <dbReference type="EMBL" id="TDX01402.1"/>
    </source>
</evidence>
<dbReference type="RefSeq" id="WP_133993898.1">
    <property type="nucleotide sequence ID" value="NZ_SODV01000001.1"/>
</dbReference>
<feature type="transmembrane region" description="Helical" evidence="1">
    <location>
        <begin position="7"/>
        <end position="23"/>
    </location>
</feature>
<keyword evidence="1" id="KW-1133">Transmembrane helix</keyword>
<comment type="caution">
    <text evidence="2">The sequence shown here is derived from an EMBL/GenBank/DDBJ whole genome shotgun (WGS) entry which is preliminary data.</text>
</comment>
<sequence>MVSFLKKYSWNIAVVGIWIALTWSHDWIERLYKREDIIAFRPIFYILLGAAALALYIVLIAKGVKMDKKEETGAVAQTVTFGLFYIGVLYLAFREPLSDGVLLFYRLLIVPGVG</sequence>
<keyword evidence="1" id="KW-0472">Membrane</keyword>
<proteinExistence type="predicted"/>
<accession>A0A4R8DSZ1</accession>
<name>A0A4R8DSZ1_9BACT</name>
<protein>
    <submittedName>
        <fullName evidence="2">Uncharacterized protein</fullName>
    </submittedName>
</protein>
<keyword evidence="1" id="KW-0812">Transmembrane</keyword>
<feature type="transmembrane region" description="Helical" evidence="1">
    <location>
        <begin position="73"/>
        <end position="93"/>
    </location>
</feature>
<gene>
    <name evidence="2" type="ORF">EDB95_2436</name>
</gene>
<dbReference type="Proteomes" id="UP000294498">
    <property type="component" value="Unassembled WGS sequence"/>
</dbReference>
<organism evidence="2 3">
    <name type="scientific">Dinghuibacter silviterrae</name>
    <dbReference type="NCBI Taxonomy" id="1539049"/>
    <lineage>
        <taxon>Bacteria</taxon>
        <taxon>Pseudomonadati</taxon>
        <taxon>Bacteroidota</taxon>
        <taxon>Chitinophagia</taxon>
        <taxon>Chitinophagales</taxon>
        <taxon>Chitinophagaceae</taxon>
        <taxon>Dinghuibacter</taxon>
    </lineage>
</organism>
<keyword evidence="3" id="KW-1185">Reference proteome</keyword>
<evidence type="ECO:0000313" key="3">
    <source>
        <dbReference type="Proteomes" id="UP000294498"/>
    </source>
</evidence>
<reference evidence="2 3" key="1">
    <citation type="submission" date="2019-03" db="EMBL/GenBank/DDBJ databases">
        <title>Genomic Encyclopedia of Type Strains, Phase IV (KMG-IV): sequencing the most valuable type-strain genomes for metagenomic binning, comparative biology and taxonomic classification.</title>
        <authorList>
            <person name="Goeker M."/>
        </authorList>
    </citation>
    <scope>NUCLEOTIDE SEQUENCE [LARGE SCALE GENOMIC DNA]</scope>
    <source>
        <strain evidence="2 3">DSM 100059</strain>
    </source>
</reference>
<dbReference type="AlphaFoldDB" id="A0A4R8DSZ1"/>